<dbReference type="PANTHER" id="PTHR24258:SF129">
    <property type="entry name" value="LP15124P-RELATED"/>
    <property type="match status" value="1"/>
</dbReference>
<dbReference type="GO" id="GO:0004252">
    <property type="term" value="F:serine-type endopeptidase activity"/>
    <property type="evidence" value="ECO:0007669"/>
    <property type="project" value="InterPro"/>
</dbReference>
<evidence type="ECO:0000313" key="7">
    <source>
        <dbReference type="EMBL" id="CAG9796577.1"/>
    </source>
</evidence>
<evidence type="ECO:0000256" key="2">
    <source>
        <dbReference type="ARBA" id="ARBA00022525"/>
    </source>
</evidence>
<proteinExistence type="predicted"/>
<reference evidence="7" key="1">
    <citation type="submission" date="2021-12" db="EMBL/GenBank/DDBJ databases">
        <authorList>
            <person name="King R."/>
        </authorList>
    </citation>
    <scope>NUCLEOTIDE SEQUENCE</scope>
</reference>
<keyword evidence="3" id="KW-0732">Signal</keyword>
<evidence type="ECO:0000256" key="3">
    <source>
        <dbReference type="ARBA" id="ARBA00022729"/>
    </source>
</evidence>
<comment type="subcellular location">
    <subcellularLocation>
        <location evidence="1">Secreted</location>
    </subcellularLocation>
</comment>
<name>A0A9N9WM99_9NEOP</name>
<keyword evidence="4" id="KW-1015">Disulfide bond</keyword>
<keyword evidence="2" id="KW-0964">Secreted</keyword>
<evidence type="ECO:0000313" key="8">
    <source>
        <dbReference type="Proteomes" id="UP001153714"/>
    </source>
</evidence>
<dbReference type="Pfam" id="PF00089">
    <property type="entry name" value="Trypsin"/>
    <property type="match status" value="1"/>
</dbReference>
<dbReference type="GO" id="GO:0006508">
    <property type="term" value="P:proteolysis"/>
    <property type="evidence" value="ECO:0007669"/>
    <property type="project" value="InterPro"/>
</dbReference>
<dbReference type="SUPFAM" id="SSF50494">
    <property type="entry name" value="Trypsin-like serine proteases"/>
    <property type="match status" value="1"/>
</dbReference>
<dbReference type="PANTHER" id="PTHR24258">
    <property type="entry name" value="SERINE PROTEASE-RELATED"/>
    <property type="match status" value="1"/>
</dbReference>
<dbReference type="AlphaFoldDB" id="A0A9N9WM99"/>
<dbReference type="InterPro" id="IPR043504">
    <property type="entry name" value="Peptidase_S1_PA_chymotrypsin"/>
</dbReference>
<evidence type="ECO:0000256" key="5">
    <source>
        <dbReference type="ARBA" id="ARBA00023180"/>
    </source>
</evidence>
<sequence length="111" mass="11467">MFGTQGQFQQILKEVDVPIVASATCQSQLQAARLGPSFVLDTTSFICAGGEPNRDACTGDGGSGLVCSVNGQWVLVGLVSWGLGCAASNVPGVYINIAALLPWIQQQVATP</sequence>
<protein>
    <recommendedName>
        <fullName evidence="6">Peptidase S1 domain-containing protein</fullName>
    </recommendedName>
</protein>
<feature type="domain" description="Peptidase S1" evidence="6">
    <location>
        <begin position="1"/>
        <end position="109"/>
    </location>
</feature>
<dbReference type="FunFam" id="2.40.10.10:FF:000054">
    <property type="entry name" value="Complement C1r subcomponent"/>
    <property type="match status" value="1"/>
</dbReference>
<dbReference type="PROSITE" id="PS50240">
    <property type="entry name" value="TRYPSIN_DOM"/>
    <property type="match status" value="1"/>
</dbReference>
<dbReference type="Gene3D" id="2.40.10.10">
    <property type="entry name" value="Trypsin-like serine proteases"/>
    <property type="match status" value="1"/>
</dbReference>
<dbReference type="GO" id="GO:0005576">
    <property type="term" value="C:extracellular region"/>
    <property type="evidence" value="ECO:0007669"/>
    <property type="project" value="UniProtKB-SubCell"/>
</dbReference>
<evidence type="ECO:0000256" key="1">
    <source>
        <dbReference type="ARBA" id="ARBA00004613"/>
    </source>
</evidence>
<accession>A0A9N9WM99</accession>
<evidence type="ECO:0000259" key="6">
    <source>
        <dbReference type="PROSITE" id="PS50240"/>
    </source>
</evidence>
<dbReference type="Proteomes" id="UP001153714">
    <property type="component" value="Chromosome 9"/>
</dbReference>
<keyword evidence="8" id="KW-1185">Reference proteome</keyword>
<dbReference type="InterPro" id="IPR001254">
    <property type="entry name" value="Trypsin_dom"/>
</dbReference>
<evidence type="ECO:0000256" key="4">
    <source>
        <dbReference type="ARBA" id="ARBA00023157"/>
    </source>
</evidence>
<organism evidence="7 8">
    <name type="scientific">Diatraea saccharalis</name>
    <name type="common">sugarcane borer</name>
    <dbReference type="NCBI Taxonomy" id="40085"/>
    <lineage>
        <taxon>Eukaryota</taxon>
        <taxon>Metazoa</taxon>
        <taxon>Ecdysozoa</taxon>
        <taxon>Arthropoda</taxon>
        <taxon>Hexapoda</taxon>
        <taxon>Insecta</taxon>
        <taxon>Pterygota</taxon>
        <taxon>Neoptera</taxon>
        <taxon>Endopterygota</taxon>
        <taxon>Lepidoptera</taxon>
        <taxon>Glossata</taxon>
        <taxon>Ditrysia</taxon>
        <taxon>Pyraloidea</taxon>
        <taxon>Crambidae</taxon>
        <taxon>Crambinae</taxon>
        <taxon>Diatraea</taxon>
    </lineage>
</organism>
<dbReference type="OrthoDB" id="6656697at2759"/>
<reference evidence="7" key="2">
    <citation type="submission" date="2022-10" db="EMBL/GenBank/DDBJ databases">
        <authorList>
            <consortium name="ENA_rothamsted_submissions"/>
            <consortium name="culmorum"/>
            <person name="King R."/>
        </authorList>
    </citation>
    <scope>NUCLEOTIDE SEQUENCE</scope>
</reference>
<keyword evidence="5" id="KW-0325">Glycoprotein</keyword>
<gene>
    <name evidence="7" type="ORF">DIATSA_LOCUS13759</name>
</gene>
<dbReference type="InterPro" id="IPR009003">
    <property type="entry name" value="Peptidase_S1_PA"/>
</dbReference>
<dbReference type="EMBL" id="OU893340">
    <property type="protein sequence ID" value="CAG9796577.1"/>
    <property type="molecule type" value="Genomic_DNA"/>
</dbReference>